<evidence type="ECO:0000256" key="1">
    <source>
        <dbReference type="ARBA" id="ARBA00004141"/>
    </source>
</evidence>
<evidence type="ECO:0000256" key="2">
    <source>
        <dbReference type="ARBA" id="ARBA00007168"/>
    </source>
</evidence>
<sequence>MSKAFNYDRGNEKPGKAPVAANAGIPISDGLAGTYGNTTQYGYPQAEVNYDPLAGPPVEGVPLYPEAASNAAQTPRLQRFRIQGFKDVWATILFAVFVLFSIAWSVAQLATYRFDRGTPGQSPFTPTENQPGLFWFVIACVFSAAVSVVSSMAMLIVAQRIPVELIYIANFMTIAMFLISAVVAFVRVHVVAGIIMVLCTVFQAVWLFLVRHRIPFAAALLKASAKLIIAYKFTFVLNLALCVLSFGYVVLWGFGMAAPIDRFYKDQGNGGYGVAIGLLAFTLMWVSQVIPNVMHVTTAGLVATWYFAGLNNMPRNPTLASFKRATTTSFGSICFGSLVVAIIQFLRWLVESSGSDYENGFLRCLLECMLRCLQSIVEYFNRYAFVHVAIYGCSYIEGAKRTFALCQQCFFAAYFNDCLVTPTLNMFTLSISLLFALLAGAISRSWPMGVLVFLVAAIVHSLFFTAVDSAVTTVFVCFAESPEALRESDPQLYSSIYAADANGTHNNAPPPV</sequence>
<evidence type="ECO:0000256" key="6">
    <source>
        <dbReference type="RuleBase" id="RU368066"/>
    </source>
</evidence>
<dbReference type="InterPro" id="IPR007603">
    <property type="entry name" value="Choline_transptr-like"/>
</dbReference>
<dbReference type="PANTHER" id="PTHR12385:SF4">
    <property type="entry name" value="PROTEIN PNS1"/>
    <property type="match status" value="1"/>
</dbReference>
<proteinExistence type="inferred from homology"/>
<dbReference type="GeneID" id="92510393"/>
<keyword evidence="8" id="KW-1185">Reference proteome</keyword>
<comment type="function">
    <text evidence="6">Choline transporter.</text>
</comment>
<feature type="transmembrane region" description="Helical" evidence="6">
    <location>
        <begin position="229"/>
        <end position="250"/>
    </location>
</feature>
<keyword evidence="5 6" id="KW-0472">Membrane</keyword>
<dbReference type="PANTHER" id="PTHR12385">
    <property type="entry name" value="CHOLINE TRANSPORTER-LIKE (SLC FAMILY 44)"/>
    <property type="match status" value="1"/>
</dbReference>
<feature type="transmembrane region" description="Helical" evidence="6">
    <location>
        <begin position="132"/>
        <end position="158"/>
    </location>
</feature>
<reference evidence="7 8" key="1">
    <citation type="submission" date="2021-03" db="EMBL/GenBank/DDBJ databases">
        <title>Leishmania (Mundinia) martiniquensis Genome sequencing and assembly.</title>
        <authorList>
            <person name="Almutairi H."/>
            <person name="Gatherer D."/>
        </authorList>
    </citation>
    <scope>NUCLEOTIDE SEQUENCE [LARGE SCALE GENOMIC DNA]</scope>
    <source>
        <strain evidence="7">LSCM1</strain>
    </source>
</reference>
<organism evidence="7 8">
    <name type="scientific">Leishmania martiniquensis</name>
    <dbReference type="NCBI Taxonomy" id="1580590"/>
    <lineage>
        <taxon>Eukaryota</taxon>
        <taxon>Discoba</taxon>
        <taxon>Euglenozoa</taxon>
        <taxon>Kinetoplastea</taxon>
        <taxon>Metakinetoplastina</taxon>
        <taxon>Trypanosomatida</taxon>
        <taxon>Trypanosomatidae</taxon>
        <taxon>Leishmaniinae</taxon>
        <taxon>Leishmania</taxon>
    </lineage>
</organism>
<dbReference type="Pfam" id="PF04515">
    <property type="entry name" value="Choline_transpo"/>
    <property type="match status" value="1"/>
</dbReference>
<comment type="caution">
    <text evidence="7">The sequence shown here is derived from an EMBL/GenBank/DDBJ whole genome shotgun (WGS) entry which is preliminary data.</text>
</comment>
<feature type="transmembrane region" description="Helical" evidence="6">
    <location>
        <begin position="330"/>
        <end position="350"/>
    </location>
</feature>
<keyword evidence="3 6" id="KW-0812">Transmembrane</keyword>
<dbReference type="GO" id="GO:0022857">
    <property type="term" value="F:transmembrane transporter activity"/>
    <property type="evidence" value="ECO:0007669"/>
    <property type="project" value="UniProtKB-UniRule"/>
</dbReference>
<feature type="transmembrane region" description="Helical" evidence="6">
    <location>
        <begin position="270"/>
        <end position="286"/>
    </location>
</feature>
<dbReference type="KEGG" id="lmat:92510393"/>
<evidence type="ECO:0000256" key="3">
    <source>
        <dbReference type="ARBA" id="ARBA00022692"/>
    </source>
</evidence>
<dbReference type="AlphaFoldDB" id="A0A836G2E4"/>
<accession>A0A836G2E4</accession>
<dbReference type="GO" id="GO:0005886">
    <property type="term" value="C:plasma membrane"/>
    <property type="evidence" value="ECO:0007669"/>
    <property type="project" value="UniProtKB-SubCell"/>
</dbReference>
<feature type="transmembrane region" description="Helical" evidence="6">
    <location>
        <begin position="191"/>
        <end position="209"/>
    </location>
</feature>
<keyword evidence="4 6" id="KW-1133">Transmembrane helix</keyword>
<evidence type="ECO:0000313" key="7">
    <source>
        <dbReference type="EMBL" id="KAG5464049.1"/>
    </source>
</evidence>
<evidence type="ECO:0000256" key="5">
    <source>
        <dbReference type="ARBA" id="ARBA00023136"/>
    </source>
</evidence>
<feature type="transmembrane region" description="Helical" evidence="6">
    <location>
        <begin position="424"/>
        <end position="442"/>
    </location>
</feature>
<evidence type="ECO:0000313" key="8">
    <source>
        <dbReference type="Proteomes" id="UP000673552"/>
    </source>
</evidence>
<protein>
    <recommendedName>
        <fullName evidence="6">Choline transporter-like protein</fullName>
    </recommendedName>
</protein>
<dbReference type="RefSeq" id="XP_067173986.1">
    <property type="nucleotide sequence ID" value="XM_067317881.1"/>
</dbReference>
<dbReference type="Proteomes" id="UP000673552">
    <property type="component" value="Chromosome 36"/>
</dbReference>
<evidence type="ECO:0000256" key="4">
    <source>
        <dbReference type="ARBA" id="ARBA00022989"/>
    </source>
</evidence>
<feature type="transmembrane region" description="Helical" evidence="6">
    <location>
        <begin position="165"/>
        <end position="185"/>
    </location>
</feature>
<comment type="similarity">
    <text evidence="2 6">Belongs to the CTL (choline transporter-like) family.</text>
</comment>
<gene>
    <name evidence="7" type="ORF">LSCM1_00229</name>
</gene>
<dbReference type="OrthoDB" id="44736at2759"/>
<dbReference type="EMBL" id="JAFEUZ010000036">
    <property type="protein sequence ID" value="KAG5464049.1"/>
    <property type="molecule type" value="Genomic_DNA"/>
</dbReference>
<feature type="transmembrane region" description="Helical" evidence="6">
    <location>
        <begin position="88"/>
        <end position="112"/>
    </location>
</feature>
<comment type="subcellular location">
    <subcellularLocation>
        <location evidence="6">Cell membrane</location>
        <topology evidence="6">Multi-pass membrane protein</topology>
    </subcellularLocation>
    <subcellularLocation>
        <location evidence="1">Membrane</location>
        <topology evidence="1">Multi-pass membrane protein</topology>
    </subcellularLocation>
</comment>
<feature type="transmembrane region" description="Helical" evidence="6">
    <location>
        <begin position="448"/>
        <end position="478"/>
    </location>
</feature>
<name>A0A836G2E4_9TRYP</name>